<keyword evidence="2" id="KW-1185">Reference proteome</keyword>
<comment type="caution">
    <text evidence="1">The sequence shown here is derived from an EMBL/GenBank/DDBJ whole genome shotgun (WGS) entry which is preliminary data.</text>
</comment>
<reference evidence="1 2" key="1">
    <citation type="journal article" date="2024" name="G3 (Bethesda)">
        <title>Genome assembly of Hibiscus sabdariffa L. provides insights into metabolisms of medicinal natural products.</title>
        <authorList>
            <person name="Kim T."/>
        </authorList>
    </citation>
    <scope>NUCLEOTIDE SEQUENCE [LARGE SCALE GENOMIC DNA]</scope>
    <source>
        <strain evidence="1">TK-2024</strain>
        <tissue evidence="1">Old leaves</tissue>
    </source>
</reference>
<evidence type="ECO:0000313" key="2">
    <source>
        <dbReference type="Proteomes" id="UP001472677"/>
    </source>
</evidence>
<dbReference type="EMBL" id="JBBPBM010000006">
    <property type="protein sequence ID" value="KAK8579085.1"/>
    <property type="molecule type" value="Genomic_DNA"/>
</dbReference>
<proteinExistence type="predicted"/>
<protein>
    <submittedName>
        <fullName evidence="1">Uncharacterized protein</fullName>
    </submittedName>
</protein>
<accession>A0ABR2FDV0</accession>
<evidence type="ECO:0000313" key="1">
    <source>
        <dbReference type="EMBL" id="KAK8579085.1"/>
    </source>
</evidence>
<name>A0ABR2FDV0_9ROSI</name>
<dbReference type="Proteomes" id="UP001472677">
    <property type="component" value="Unassembled WGS sequence"/>
</dbReference>
<gene>
    <name evidence="1" type="ORF">V6N12_069419</name>
</gene>
<organism evidence="1 2">
    <name type="scientific">Hibiscus sabdariffa</name>
    <name type="common">roselle</name>
    <dbReference type="NCBI Taxonomy" id="183260"/>
    <lineage>
        <taxon>Eukaryota</taxon>
        <taxon>Viridiplantae</taxon>
        <taxon>Streptophyta</taxon>
        <taxon>Embryophyta</taxon>
        <taxon>Tracheophyta</taxon>
        <taxon>Spermatophyta</taxon>
        <taxon>Magnoliopsida</taxon>
        <taxon>eudicotyledons</taxon>
        <taxon>Gunneridae</taxon>
        <taxon>Pentapetalae</taxon>
        <taxon>rosids</taxon>
        <taxon>malvids</taxon>
        <taxon>Malvales</taxon>
        <taxon>Malvaceae</taxon>
        <taxon>Malvoideae</taxon>
        <taxon>Hibiscus</taxon>
    </lineage>
</organism>
<sequence>MRNAAAMVLEMVDEYGQWLWGAFVDSLPSDILLRIAAAKPPVPGLVKDFPRWLSSSNGQFTVRSAYALRVGISIGPVEPCWAVIARYKELPPYTLWSSLIRPESFFVFLELSLKDWIIAYLTQASKFVRDFAEWDLLFRSLLWLLWLWRNSMIFELEEVRWKPVLV</sequence>